<dbReference type="Proteomes" id="UP000057737">
    <property type="component" value="Unassembled WGS sequence"/>
</dbReference>
<keyword evidence="1" id="KW-0472">Membrane</keyword>
<keyword evidence="1" id="KW-0812">Transmembrane</keyword>
<dbReference type="EMBL" id="LNCU01000085">
    <property type="protein sequence ID" value="KWV52114.1"/>
    <property type="molecule type" value="Genomic_DNA"/>
</dbReference>
<protein>
    <submittedName>
        <fullName evidence="2">Uncharacterized protein</fullName>
    </submittedName>
</protein>
<evidence type="ECO:0000256" key="1">
    <source>
        <dbReference type="SAM" id="Phobius"/>
    </source>
</evidence>
<evidence type="ECO:0000313" key="2">
    <source>
        <dbReference type="EMBL" id="KWV52114.1"/>
    </source>
</evidence>
<sequence>MTQLTKKTIWEQATALSVNTRVFAGFAALLVVYLPLILYLKATYVPRLYGLFAGAGYYAYIARLPELDVIADSSDNSTRSPIILCENGKLLGPAHSSQEDIIHIGKGRYSHWRGVGIMFSASDNSNPNENQKRYSLGCNALSKAD</sequence>
<keyword evidence="3" id="KW-1185">Reference proteome</keyword>
<proteinExistence type="predicted"/>
<organism evidence="2 3">
    <name type="scientific">Bradyrhizobium macuxiense</name>
    <dbReference type="NCBI Taxonomy" id="1755647"/>
    <lineage>
        <taxon>Bacteria</taxon>
        <taxon>Pseudomonadati</taxon>
        <taxon>Pseudomonadota</taxon>
        <taxon>Alphaproteobacteria</taxon>
        <taxon>Hyphomicrobiales</taxon>
        <taxon>Nitrobacteraceae</taxon>
        <taxon>Bradyrhizobium</taxon>
    </lineage>
</organism>
<accession>A0A120FLF0</accession>
<gene>
    <name evidence="2" type="ORF">AS156_11135</name>
</gene>
<reference evidence="2 3" key="1">
    <citation type="submission" date="2015-11" db="EMBL/GenBank/DDBJ databases">
        <title>Draft Genome Sequence of the Strain BR 10303 (Bradyrhizobium sp.) isolated from nodules of Centrolobium paraense.</title>
        <authorList>
            <person name="Zelli J.E."/>
            <person name="Simoes-Araujo J.L."/>
            <person name="Barauna A.C."/>
            <person name="Silva K."/>
        </authorList>
    </citation>
    <scope>NUCLEOTIDE SEQUENCE [LARGE SCALE GENOMIC DNA]</scope>
    <source>
        <strain evidence="2 3">BR 10303</strain>
    </source>
</reference>
<keyword evidence="1" id="KW-1133">Transmembrane helix</keyword>
<feature type="transmembrane region" description="Helical" evidence="1">
    <location>
        <begin position="20"/>
        <end position="40"/>
    </location>
</feature>
<name>A0A120FLF0_9BRAD</name>
<evidence type="ECO:0000313" key="3">
    <source>
        <dbReference type="Proteomes" id="UP000057737"/>
    </source>
</evidence>
<dbReference type="AlphaFoldDB" id="A0A120FLF0"/>
<comment type="caution">
    <text evidence="2">The sequence shown here is derived from an EMBL/GenBank/DDBJ whole genome shotgun (WGS) entry which is preliminary data.</text>
</comment>